<dbReference type="RefSeq" id="WP_218266313.1">
    <property type="nucleotide sequence ID" value="NZ_CP077717.1"/>
</dbReference>
<dbReference type="EMBL" id="CP077717">
    <property type="protein sequence ID" value="QXJ29644.1"/>
    <property type="molecule type" value="Genomic_DNA"/>
</dbReference>
<dbReference type="AlphaFoldDB" id="A0A8F5BQL7"/>
<gene>
    <name evidence="1" type="ORF">J5U23_02517</name>
</gene>
<dbReference type="GeneID" id="65563995"/>
<accession>A0A8F5BQL7</accession>
<dbReference type="Proteomes" id="UP000694018">
    <property type="component" value="Chromosome"/>
</dbReference>
<evidence type="ECO:0000313" key="2">
    <source>
        <dbReference type="Proteomes" id="UP000694018"/>
    </source>
</evidence>
<proteinExistence type="predicted"/>
<reference evidence="1" key="1">
    <citation type="journal article" date="2021" name="Environ. Microbiol.">
        <title>New insights into the diversity and evolution of the archaeal mobilome from three complete genomes of Saccharolobus shibatae.</title>
        <authorList>
            <person name="Medvedeva S."/>
            <person name="Brandt D."/>
            <person name="Cvirkaite-Krupovic V."/>
            <person name="Liu Y."/>
            <person name="Severinov K."/>
            <person name="Ishino S."/>
            <person name="Ishino Y."/>
            <person name="Prangishvili D."/>
            <person name="Kalinowski J."/>
            <person name="Krupovic M."/>
        </authorList>
    </citation>
    <scope>NUCLEOTIDE SEQUENCE</scope>
    <source>
        <strain evidence="1">B12</strain>
    </source>
</reference>
<organism evidence="1 2">
    <name type="scientific">Saccharolobus shibatae (strain ATCC 51178 / DSM 5389 / JCM 8931 / NBRC 15437 / B12)</name>
    <name type="common">Sulfolobus shibatae</name>
    <dbReference type="NCBI Taxonomy" id="523848"/>
    <lineage>
        <taxon>Archaea</taxon>
        <taxon>Thermoproteota</taxon>
        <taxon>Thermoprotei</taxon>
        <taxon>Sulfolobales</taxon>
        <taxon>Sulfolobaceae</taxon>
        <taxon>Saccharolobus</taxon>
    </lineage>
</organism>
<dbReference type="OrthoDB" id="43036at2157"/>
<sequence>MPYVDVDSKICRPNEVKEIKEGDIILVYPATLNVNGKIVTFPPLSLISEECTNEIKNLSWVEGIIVNQEIFHNVTFLKCENYIEGEIEILEPILLTAFTFKHMIGGKIKGYASQLIKGIPLLKVNNQPIISIDKGKVNVGLCFLDKRDILVRLLGYSVFYYINPSSSI</sequence>
<evidence type="ECO:0000313" key="1">
    <source>
        <dbReference type="EMBL" id="QXJ29644.1"/>
    </source>
</evidence>
<protein>
    <submittedName>
        <fullName evidence="1">Uncharacterized protein</fullName>
    </submittedName>
</protein>
<dbReference type="KEGG" id="sshi:J5U23_02517"/>
<name>A0A8F5BQL7_SACSH</name>